<gene>
    <name evidence="6 8" type="primary">rpsH</name>
    <name evidence="8" type="ORF">FUA23_02495</name>
</gene>
<keyword evidence="6" id="KW-0694">RNA-binding</keyword>
<dbReference type="EMBL" id="VOXD01000003">
    <property type="protein sequence ID" value="TXF91117.1"/>
    <property type="molecule type" value="Genomic_DNA"/>
</dbReference>
<keyword evidence="6" id="KW-0699">rRNA-binding</keyword>
<dbReference type="Gene3D" id="3.30.1490.10">
    <property type="match status" value="1"/>
</dbReference>
<comment type="similarity">
    <text evidence="1 6 7">Belongs to the universal ribosomal protein uS8 family.</text>
</comment>
<dbReference type="InterPro" id="IPR000630">
    <property type="entry name" value="Ribosomal_uS8"/>
</dbReference>
<accession>A0A5C7FSR4</accession>
<protein>
    <recommendedName>
        <fullName evidence="4 6">Small ribosomal subunit protein uS8</fullName>
    </recommendedName>
</protein>
<comment type="caution">
    <text evidence="8">The sequence shown here is derived from an EMBL/GenBank/DDBJ whole genome shotgun (WGS) entry which is preliminary data.</text>
</comment>
<dbReference type="GO" id="GO:0005737">
    <property type="term" value="C:cytoplasm"/>
    <property type="evidence" value="ECO:0007669"/>
    <property type="project" value="UniProtKB-ARBA"/>
</dbReference>
<dbReference type="InterPro" id="IPR047863">
    <property type="entry name" value="Ribosomal_uS8_CS"/>
</dbReference>
<dbReference type="InterPro" id="IPR035987">
    <property type="entry name" value="Ribosomal_uS8_sf"/>
</dbReference>
<dbReference type="Gene3D" id="3.30.1370.30">
    <property type="match status" value="1"/>
</dbReference>
<comment type="function">
    <text evidence="6">One of the primary rRNA binding proteins, it binds directly to 16S rRNA central domain where it helps coordinate assembly of the platform of the 30S subunit.</text>
</comment>
<dbReference type="Proteomes" id="UP000321907">
    <property type="component" value="Unassembled WGS sequence"/>
</dbReference>
<dbReference type="SUPFAM" id="SSF56047">
    <property type="entry name" value="Ribosomal protein S8"/>
    <property type="match status" value="1"/>
</dbReference>
<dbReference type="Pfam" id="PF00410">
    <property type="entry name" value="Ribosomal_S8"/>
    <property type="match status" value="1"/>
</dbReference>
<dbReference type="GO" id="GO:0019843">
    <property type="term" value="F:rRNA binding"/>
    <property type="evidence" value="ECO:0007669"/>
    <property type="project" value="UniProtKB-UniRule"/>
</dbReference>
<evidence type="ECO:0000256" key="6">
    <source>
        <dbReference type="HAMAP-Rule" id="MF_01302"/>
    </source>
</evidence>
<evidence type="ECO:0000256" key="3">
    <source>
        <dbReference type="ARBA" id="ARBA00023274"/>
    </source>
</evidence>
<dbReference type="PANTHER" id="PTHR11758">
    <property type="entry name" value="40S RIBOSOMAL PROTEIN S15A"/>
    <property type="match status" value="1"/>
</dbReference>
<proteinExistence type="inferred from homology"/>
<dbReference type="HAMAP" id="MF_01302_B">
    <property type="entry name" value="Ribosomal_uS8_B"/>
    <property type="match status" value="1"/>
</dbReference>
<dbReference type="GO" id="GO:0006412">
    <property type="term" value="P:translation"/>
    <property type="evidence" value="ECO:0007669"/>
    <property type="project" value="UniProtKB-UniRule"/>
</dbReference>
<keyword evidence="2 6" id="KW-0689">Ribosomal protein</keyword>
<evidence type="ECO:0000313" key="9">
    <source>
        <dbReference type="Proteomes" id="UP000321907"/>
    </source>
</evidence>
<dbReference type="FunFam" id="3.30.1490.10:FF:000001">
    <property type="entry name" value="30S ribosomal protein S8"/>
    <property type="match status" value="1"/>
</dbReference>
<sequence length="136" mass="15176">MAVTDPIADYLTRIRNAQIAGHRVVVIPSSKTKKRMTEILYDQGYILKYKFDDEAGKGKQGEISIALKYEKDSKRPVIRKLIRVSKPGLRQYVKADALPRVINGLGIAIVSTSHGLMTNKQAKKDNVGGEVLAYIY</sequence>
<evidence type="ECO:0000256" key="1">
    <source>
        <dbReference type="ARBA" id="ARBA00006471"/>
    </source>
</evidence>
<evidence type="ECO:0000256" key="2">
    <source>
        <dbReference type="ARBA" id="ARBA00022980"/>
    </source>
</evidence>
<dbReference type="NCBIfam" id="NF001109">
    <property type="entry name" value="PRK00136.1"/>
    <property type="match status" value="1"/>
</dbReference>
<comment type="subunit">
    <text evidence="5 6">Part of the 30S ribosomal subunit. Contacts proteins S5 and S12.</text>
</comment>
<dbReference type="AlphaFoldDB" id="A0A5C7FSR4"/>
<dbReference type="RefSeq" id="WP_147929136.1">
    <property type="nucleotide sequence ID" value="NZ_VOXD01000003.1"/>
</dbReference>
<dbReference type="GO" id="GO:1990904">
    <property type="term" value="C:ribonucleoprotein complex"/>
    <property type="evidence" value="ECO:0007669"/>
    <property type="project" value="UniProtKB-KW"/>
</dbReference>
<dbReference type="GO" id="GO:0003735">
    <property type="term" value="F:structural constituent of ribosome"/>
    <property type="evidence" value="ECO:0007669"/>
    <property type="project" value="InterPro"/>
</dbReference>
<evidence type="ECO:0000256" key="4">
    <source>
        <dbReference type="ARBA" id="ARBA00035258"/>
    </source>
</evidence>
<evidence type="ECO:0000256" key="5">
    <source>
        <dbReference type="ARBA" id="ARBA00046740"/>
    </source>
</evidence>
<name>A0A5C7FSR4_9BACT</name>
<keyword evidence="3 6" id="KW-0687">Ribonucleoprotein</keyword>
<evidence type="ECO:0000256" key="7">
    <source>
        <dbReference type="RuleBase" id="RU003660"/>
    </source>
</evidence>
<evidence type="ECO:0000313" key="8">
    <source>
        <dbReference type="EMBL" id="TXF91117.1"/>
    </source>
</evidence>
<dbReference type="OrthoDB" id="9802617at2"/>
<reference evidence="8 9" key="1">
    <citation type="submission" date="2019-08" db="EMBL/GenBank/DDBJ databases">
        <title>Lewinella sp. strain SSH13 Genome sequencing and assembly.</title>
        <authorList>
            <person name="Kim I."/>
        </authorList>
    </citation>
    <scope>NUCLEOTIDE SEQUENCE [LARGE SCALE GENOMIC DNA]</scope>
    <source>
        <strain evidence="8 9">SSH13</strain>
    </source>
</reference>
<dbReference type="GO" id="GO:0005840">
    <property type="term" value="C:ribosome"/>
    <property type="evidence" value="ECO:0007669"/>
    <property type="project" value="UniProtKB-KW"/>
</dbReference>
<dbReference type="PROSITE" id="PS00053">
    <property type="entry name" value="RIBOSOMAL_S8"/>
    <property type="match status" value="1"/>
</dbReference>
<keyword evidence="9" id="KW-1185">Reference proteome</keyword>
<organism evidence="8 9">
    <name type="scientific">Neolewinella aurantiaca</name>
    <dbReference type="NCBI Taxonomy" id="2602767"/>
    <lineage>
        <taxon>Bacteria</taxon>
        <taxon>Pseudomonadati</taxon>
        <taxon>Bacteroidota</taxon>
        <taxon>Saprospiria</taxon>
        <taxon>Saprospirales</taxon>
        <taxon>Lewinellaceae</taxon>
        <taxon>Neolewinella</taxon>
    </lineage>
</organism>